<feature type="transmembrane region" description="Helical" evidence="4">
    <location>
        <begin position="682"/>
        <end position="705"/>
    </location>
</feature>
<keyword evidence="7" id="KW-1185">Reference proteome</keyword>
<reference evidence="6 7" key="1">
    <citation type="submission" date="2015-12" db="EMBL/GenBank/DDBJ databases">
        <title>The genome of Folsomia candida.</title>
        <authorList>
            <person name="Faddeeva A."/>
            <person name="Derks M.F."/>
            <person name="Anvar Y."/>
            <person name="Smit S."/>
            <person name="Van Straalen N."/>
            <person name="Roelofs D."/>
        </authorList>
    </citation>
    <scope>NUCLEOTIDE SEQUENCE [LARGE SCALE GENOMIC DNA]</scope>
    <source>
        <strain evidence="6 7">VU population</strain>
        <tissue evidence="6">Whole body</tissue>
    </source>
</reference>
<dbReference type="PROSITE" id="PS50405">
    <property type="entry name" value="GST_CTER"/>
    <property type="match status" value="1"/>
</dbReference>
<protein>
    <recommendedName>
        <fullName evidence="1">glutathione transferase</fullName>
        <ecNumber evidence="1">2.5.1.18</ecNumber>
    </recommendedName>
</protein>
<evidence type="ECO:0000313" key="6">
    <source>
        <dbReference type="EMBL" id="OXA48949.1"/>
    </source>
</evidence>
<keyword evidence="4" id="KW-0472">Membrane</keyword>
<dbReference type="CDD" id="cd03192">
    <property type="entry name" value="GST_C_Sigma_like"/>
    <property type="match status" value="1"/>
</dbReference>
<gene>
    <name evidence="6" type="ORF">Fcan01_16458</name>
</gene>
<evidence type="ECO:0000259" key="5">
    <source>
        <dbReference type="PROSITE" id="PS50405"/>
    </source>
</evidence>
<dbReference type="GO" id="GO:0006749">
    <property type="term" value="P:glutathione metabolic process"/>
    <property type="evidence" value="ECO:0007669"/>
    <property type="project" value="TreeGrafter"/>
</dbReference>
<keyword evidence="2 6" id="KW-0808">Transferase</keyword>
<dbReference type="EC" id="2.5.1.18" evidence="1"/>
<dbReference type="InterPro" id="IPR010987">
    <property type="entry name" value="Glutathione-S-Trfase_C-like"/>
</dbReference>
<comment type="catalytic activity">
    <reaction evidence="3">
        <text>RX + glutathione = an S-substituted glutathione + a halide anion + H(+)</text>
        <dbReference type="Rhea" id="RHEA:16437"/>
        <dbReference type="ChEBI" id="CHEBI:15378"/>
        <dbReference type="ChEBI" id="CHEBI:16042"/>
        <dbReference type="ChEBI" id="CHEBI:17792"/>
        <dbReference type="ChEBI" id="CHEBI:57925"/>
        <dbReference type="ChEBI" id="CHEBI:90779"/>
        <dbReference type="EC" id="2.5.1.18"/>
    </reaction>
</comment>
<dbReference type="OrthoDB" id="414243at2759"/>
<evidence type="ECO:0000256" key="1">
    <source>
        <dbReference type="ARBA" id="ARBA00012452"/>
    </source>
</evidence>
<dbReference type="Pfam" id="PF14497">
    <property type="entry name" value="GST_C_3"/>
    <property type="match status" value="1"/>
</dbReference>
<dbReference type="PANTHER" id="PTHR11571">
    <property type="entry name" value="GLUTATHIONE S-TRANSFERASE"/>
    <property type="match status" value="1"/>
</dbReference>
<evidence type="ECO:0000256" key="3">
    <source>
        <dbReference type="ARBA" id="ARBA00047960"/>
    </source>
</evidence>
<accession>A0A226DUQ7</accession>
<feature type="transmembrane region" description="Helical" evidence="4">
    <location>
        <begin position="621"/>
        <end position="638"/>
    </location>
</feature>
<feature type="domain" description="GST C-terminal" evidence="5">
    <location>
        <begin position="693"/>
        <end position="828"/>
    </location>
</feature>
<dbReference type="PANTHER" id="PTHR11571:SF224">
    <property type="entry name" value="HEMATOPOIETIC PROSTAGLANDIN D SYNTHASE"/>
    <property type="match status" value="1"/>
</dbReference>
<feature type="transmembrane region" description="Helical" evidence="4">
    <location>
        <begin position="65"/>
        <end position="83"/>
    </location>
</feature>
<keyword evidence="4" id="KW-0812">Transmembrane</keyword>
<evidence type="ECO:0000256" key="2">
    <source>
        <dbReference type="ARBA" id="ARBA00022679"/>
    </source>
</evidence>
<dbReference type="AlphaFoldDB" id="A0A226DUQ7"/>
<dbReference type="Proteomes" id="UP000198287">
    <property type="component" value="Unassembled WGS sequence"/>
</dbReference>
<dbReference type="InterPro" id="IPR004046">
    <property type="entry name" value="GST_C"/>
</dbReference>
<dbReference type="GO" id="GO:0004364">
    <property type="term" value="F:glutathione transferase activity"/>
    <property type="evidence" value="ECO:0007669"/>
    <property type="project" value="UniProtKB-EC"/>
</dbReference>
<proteinExistence type="predicted"/>
<evidence type="ECO:0000313" key="7">
    <source>
        <dbReference type="Proteomes" id="UP000198287"/>
    </source>
</evidence>
<feature type="transmembrane region" description="Helical" evidence="4">
    <location>
        <begin position="95"/>
        <end position="111"/>
    </location>
</feature>
<feature type="transmembrane region" description="Helical" evidence="4">
    <location>
        <begin position="123"/>
        <end position="146"/>
    </location>
</feature>
<sequence length="828" mass="95859">MSDFVRLNHLTLRDKFDQEKTFFYIETVPAPPRKRIIECQYSIWWIPKKPCHPNQMVQDVTPYKLHVWVMLILVMVVSTMAITASASNTGVAENVKITLFTNLFIIIGIYFRQASGTQSGLKWVMHLTMILTLAVYETYFTSMVVVPSKDFEKLGISDWIKNKKYLYNVRNQKEKMDVMQNLSLKVMTDTSEHSDIQELLNTIFEMDNSHGNMTCKLVPEIFLRTHSYDLAHVSIRASGTQSQLKLVIHLTMILTLAVYETYFTSMVIVPSKVEDNPGFVSLLKSGYKIVFHRALGNGISGWIQNKRYLYNVGNLKDKMQVMRNRSLKVMTDTAYHSGNQELESTKLELDNAHGNMTSANRKSVLKIKIVNRYPKKMEKGEPLAKCTLYVVFTPESNADWEKVESAIFTCTFAYRPDYVSAVILLRPRQFSPPKLTGCKYKTISIRIFSLAVALSYRKVTNIEWSFHCYLCSGRTWISFIANAKMSEIVRLNHLTLRDRLDPKKTFFYIYTAPAPRTNRISGCQYPIWRNPKNPCHPYLMVQEVLTSNLNVTFRNIRSFSDHQCGLLHLNRILMNGTVKWNATGSLKFRQAIVSRFKYCKFGRSSKPGTIQFWAWVTPYKWHVWVVLLLFMVACTMAITASDYNMEVFEFLGNLKMSLINNLFIMIGIHLRQAIGTQSWLKWVIHLTMILTLAVYETYFTSMVVVPSKVEDNPGFASLLKNGYKMVYYRALANVSAREFLEVHVPNYFPKFVKILADSNEKFLLGQKYTWADLHIAHNLAFFEECVDSEILMGYPRLSKFVEDVFAIPQIKRWVATRPQNSDKEMYNK</sequence>
<dbReference type="SUPFAM" id="SSF47616">
    <property type="entry name" value="GST C-terminal domain-like"/>
    <property type="match status" value="1"/>
</dbReference>
<comment type="caution">
    <text evidence="6">The sequence shown here is derived from an EMBL/GenBank/DDBJ whole genome shotgun (WGS) entry which is preliminary data.</text>
</comment>
<evidence type="ECO:0000256" key="4">
    <source>
        <dbReference type="SAM" id="Phobius"/>
    </source>
</evidence>
<dbReference type="Gene3D" id="1.20.1050.10">
    <property type="match status" value="1"/>
</dbReference>
<dbReference type="InterPro" id="IPR050213">
    <property type="entry name" value="GST_superfamily"/>
</dbReference>
<feature type="transmembrane region" description="Helical" evidence="4">
    <location>
        <begin position="650"/>
        <end position="670"/>
    </location>
</feature>
<dbReference type="EMBL" id="LNIX01000011">
    <property type="protein sequence ID" value="OXA48949.1"/>
    <property type="molecule type" value="Genomic_DNA"/>
</dbReference>
<keyword evidence="4" id="KW-1133">Transmembrane helix</keyword>
<dbReference type="InterPro" id="IPR036282">
    <property type="entry name" value="Glutathione-S-Trfase_C_sf"/>
</dbReference>
<organism evidence="6 7">
    <name type="scientific">Folsomia candida</name>
    <name type="common">Springtail</name>
    <dbReference type="NCBI Taxonomy" id="158441"/>
    <lineage>
        <taxon>Eukaryota</taxon>
        <taxon>Metazoa</taxon>
        <taxon>Ecdysozoa</taxon>
        <taxon>Arthropoda</taxon>
        <taxon>Hexapoda</taxon>
        <taxon>Collembola</taxon>
        <taxon>Entomobryomorpha</taxon>
        <taxon>Isotomoidea</taxon>
        <taxon>Isotomidae</taxon>
        <taxon>Proisotominae</taxon>
        <taxon>Folsomia</taxon>
    </lineage>
</organism>
<name>A0A226DUQ7_FOLCA</name>